<proteinExistence type="predicted"/>
<evidence type="ECO:0000313" key="1">
    <source>
        <dbReference type="EMBL" id="EQD36552.1"/>
    </source>
</evidence>
<dbReference type="GO" id="GO:0003746">
    <property type="term" value="F:translation elongation factor activity"/>
    <property type="evidence" value="ECO:0007669"/>
    <property type="project" value="UniProtKB-KW"/>
</dbReference>
<dbReference type="InterPro" id="IPR027417">
    <property type="entry name" value="P-loop_NTPase"/>
</dbReference>
<dbReference type="AlphaFoldDB" id="T0YX69"/>
<reference evidence="1" key="1">
    <citation type="submission" date="2013-08" db="EMBL/GenBank/DDBJ databases">
        <authorList>
            <person name="Mendez C."/>
            <person name="Richter M."/>
            <person name="Ferrer M."/>
            <person name="Sanchez J."/>
        </authorList>
    </citation>
    <scope>NUCLEOTIDE SEQUENCE</scope>
</reference>
<feature type="non-terminal residue" evidence="1">
    <location>
        <position position="158"/>
    </location>
</feature>
<protein>
    <submittedName>
        <fullName evidence="1">Elongation factor Tu domain 2 protein</fullName>
    </submittedName>
</protein>
<dbReference type="EMBL" id="AUZY01010961">
    <property type="protein sequence ID" value="EQD36552.1"/>
    <property type="molecule type" value="Genomic_DNA"/>
</dbReference>
<accession>T0YX69</accession>
<dbReference type="Gene3D" id="3.40.50.300">
    <property type="entry name" value="P-loop containing nucleotide triphosphate hydrolases"/>
    <property type="match status" value="1"/>
</dbReference>
<gene>
    <name evidence="1" type="ORF">B1B_16471</name>
</gene>
<keyword evidence="1" id="KW-0648">Protein biosynthesis</keyword>
<reference evidence="1" key="2">
    <citation type="journal article" date="2014" name="ISME J.">
        <title>Microbial stratification in low pH oxic and suboxic macroscopic growths along an acid mine drainage.</title>
        <authorList>
            <person name="Mendez-Garcia C."/>
            <person name="Mesa V."/>
            <person name="Sprenger R.R."/>
            <person name="Richter M."/>
            <person name="Diez M.S."/>
            <person name="Solano J."/>
            <person name="Bargiela R."/>
            <person name="Golyshina O.V."/>
            <person name="Manteca A."/>
            <person name="Ramos J.L."/>
            <person name="Gallego J.R."/>
            <person name="Llorente I."/>
            <person name="Martins Dos Santos V.A."/>
            <person name="Jensen O.N."/>
            <person name="Pelaez A.I."/>
            <person name="Sanchez J."/>
            <person name="Ferrer M."/>
        </authorList>
    </citation>
    <scope>NUCLEOTIDE SEQUENCE</scope>
</reference>
<keyword evidence="1" id="KW-0251">Elongation factor</keyword>
<sequence length="158" mass="17778">MQELENQLRSINVFSYGLGEIIKEISKKGTESDITLYNRKDGNRIMTFIEPSRYPDKISSLTDSIYPSDVAIVDGRKLDRFLGEVLVALDLFRKEAGIIFVDEYTDTSSLRKIIKGTAVENYDFFSGTAMELVERIAGLPERSVTDPAVMVVDHAFTV</sequence>
<organism evidence="1">
    <name type="scientific">mine drainage metagenome</name>
    <dbReference type="NCBI Taxonomy" id="410659"/>
    <lineage>
        <taxon>unclassified sequences</taxon>
        <taxon>metagenomes</taxon>
        <taxon>ecological metagenomes</taxon>
    </lineage>
</organism>
<comment type="caution">
    <text evidence="1">The sequence shown here is derived from an EMBL/GenBank/DDBJ whole genome shotgun (WGS) entry which is preliminary data.</text>
</comment>
<name>T0YX69_9ZZZZ</name>